<evidence type="ECO:0000256" key="3">
    <source>
        <dbReference type="ARBA" id="ARBA00022679"/>
    </source>
</evidence>
<dbReference type="GO" id="GO:0005737">
    <property type="term" value="C:cytoplasm"/>
    <property type="evidence" value="ECO:0007669"/>
    <property type="project" value="TreeGrafter"/>
</dbReference>
<feature type="domain" description="Protein kinase" evidence="7">
    <location>
        <begin position="1"/>
        <end position="224"/>
    </location>
</feature>
<evidence type="ECO:0000256" key="4">
    <source>
        <dbReference type="ARBA" id="ARBA00022741"/>
    </source>
</evidence>
<dbReference type="EMBL" id="MTSL01000015">
    <property type="protein sequence ID" value="PJF19989.1"/>
    <property type="molecule type" value="Genomic_DNA"/>
</dbReference>
<dbReference type="GO" id="GO:0004674">
    <property type="term" value="F:protein serine/threonine kinase activity"/>
    <property type="evidence" value="ECO:0007669"/>
    <property type="project" value="UniProtKB-KW"/>
</dbReference>
<dbReference type="Gene3D" id="1.10.510.10">
    <property type="entry name" value="Transferase(Phosphotransferase) domain 1"/>
    <property type="match status" value="1"/>
</dbReference>
<sequence>MKLLEREVELWKGLEHQNIVQLYEVITLEGKVYLSMEYAEEGELFRLLEDHPNGLPEKQALRIFVQICSAIKYMHDHNIAHRDIKLENAFLSGGVAKLGDFGFAARALPNQECDEWLGSPEYSAPEILRNEPYHPKRSDSWSLGVVLFSLMTGYLPFSRAEDDSPGSENVEQRVRERVLSGDYSIPEFIPDELRNIIYNLLVQSPNMRWTPARILEDCYLQQYITVDQPKKTKTLGNISVCDLSGVSESMQAKGSKPNAAYALCKIIQKNPHRYEWRAYSSDNSSFSTTNDNDLGDNFVPSERIPGNKSFLDDNSTPELFVYSQVPTRGHSLWQNAFGFLKWKSDSTPYKNVDLGSKSDSTTSL</sequence>
<protein>
    <submittedName>
        <fullName evidence="8">BMA-PAR-1, isoform d</fullName>
    </submittedName>
</protein>
<keyword evidence="4" id="KW-0547">Nucleotide-binding</keyword>
<keyword evidence="6" id="KW-0067">ATP-binding</keyword>
<evidence type="ECO:0000256" key="1">
    <source>
        <dbReference type="ARBA" id="ARBA00010791"/>
    </source>
</evidence>
<keyword evidence="3" id="KW-0808">Transferase</keyword>
<evidence type="ECO:0000256" key="5">
    <source>
        <dbReference type="ARBA" id="ARBA00022777"/>
    </source>
</evidence>
<dbReference type="GO" id="GO:0000226">
    <property type="term" value="P:microtubule cytoskeleton organization"/>
    <property type="evidence" value="ECO:0007669"/>
    <property type="project" value="TreeGrafter"/>
</dbReference>
<keyword evidence="9" id="KW-1185">Reference proteome</keyword>
<dbReference type="GO" id="GO:0005524">
    <property type="term" value="F:ATP binding"/>
    <property type="evidence" value="ECO:0007669"/>
    <property type="project" value="UniProtKB-KW"/>
</dbReference>
<keyword evidence="5" id="KW-0418">Kinase</keyword>
<dbReference type="PANTHER" id="PTHR24346:SF82">
    <property type="entry name" value="KP78A-RELATED"/>
    <property type="match status" value="1"/>
</dbReference>
<dbReference type="Pfam" id="PF00069">
    <property type="entry name" value="Pkinase"/>
    <property type="match status" value="1"/>
</dbReference>
<evidence type="ECO:0000259" key="7">
    <source>
        <dbReference type="PROSITE" id="PS50011"/>
    </source>
</evidence>
<comment type="similarity">
    <text evidence="1">Belongs to the protein kinase superfamily. CAMK Ser/Thr protein kinase family. NIM1 subfamily.</text>
</comment>
<dbReference type="Proteomes" id="UP000240830">
    <property type="component" value="Unassembled WGS sequence"/>
</dbReference>
<dbReference type="SUPFAM" id="SSF56112">
    <property type="entry name" value="Protein kinase-like (PK-like)"/>
    <property type="match status" value="1"/>
</dbReference>
<name>A0A2H9TQF7_9FUNG</name>
<evidence type="ECO:0000256" key="6">
    <source>
        <dbReference type="ARBA" id="ARBA00022840"/>
    </source>
</evidence>
<dbReference type="PANTHER" id="PTHR24346">
    <property type="entry name" value="MAP/MICROTUBULE AFFINITY-REGULATING KINASE"/>
    <property type="match status" value="1"/>
</dbReference>
<reference evidence="8 9" key="1">
    <citation type="submission" date="2016-10" db="EMBL/GenBank/DDBJ databases">
        <title>The genome of Paramicrosporidium saccamoebae is the missing link in understanding Cryptomycota and Microsporidia evolution.</title>
        <authorList>
            <person name="Quandt C.A."/>
            <person name="Beaudet D."/>
            <person name="Corsaro D."/>
            <person name="Michel R."/>
            <person name="Corradi N."/>
            <person name="James T."/>
        </authorList>
    </citation>
    <scope>NUCLEOTIDE SEQUENCE [LARGE SCALE GENOMIC DNA]</scope>
    <source>
        <strain evidence="8 9">KSL3</strain>
    </source>
</reference>
<comment type="caution">
    <text evidence="8">The sequence shown here is derived from an EMBL/GenBank/DDBJ whole genome shotgun (WGS) entry which is preliminary data.</text>
</comment>
<accession>A0A2H9TQF7</accession>
<dbReference type="InterPro" id="IPR011009">
    <property type="entry name" value="Kinase-like_dom_sf"/>
</dbReference>
<dbReference type="PROSITE" id="PS50011">
    <property type="entry name" value="PROTEIN_KINASE_DOM"/>
    <property type="match status" value="1"/>
</dbReference>
<evidence type="ECO:0000313" key="8">
    <source>
        <dbReference type="EMBL" id="PJF19989.1"/>
    </source>
</evidence>
<organism evidence="8 9">
    <name type="scientific">Paramicrosporidium saccamoebae</name>
    <dbReference type="NCBI Taxonomy" id="1246581"/>
    <lineage>
        <taxon>Eukaryota</taxon>
        <taxon>Fungi</taxon>
        <taxon>Fungi incertae sedis</taxon>
        <taxon>Cryptomycota</taxon>
        <taxon>Cryptomycota incertae sedis</taxon>
        <taxon>Paramicrosporidium</taxon>
    </lineage>
</organism>
<dbReference type="STRING" id="1246581.A0A2H9TQF7"/>
<dbReference type="OrthoDB" id="504170at2759"/>
<dbReference type="GO" id="GO:0035556">
    <property type="term" value="P:intracellular signal transduction"/>
    <property type="evidence" value="ECO:0007669"/>
    <property type="project" value="TreeGrafter"/>
</dbReference>
<evidence type="ECO:0000256" key="2">
    <source>
        <dbReference type="ARBA" id="ARBA00022527"/>
    </source>
</evidence>
<dbReference type="SMART" id="SM00220">
    <property type="entry name" value="S_TKc"/>
    <property type="match status" value="1"/>
</dbReference>
<proteinExistence type="inferred from homology"/>
<keyword evidence="2" id="KW-0723">Serine/threonine-protein kinase</keyword>
<gene>
    <name evidence="8" type="ORF">PSACC_00194</name>
</gene>
<dbReference type="AlphaFoldDB" id="A0A2H9TQF7"/>
<dbReference type="InterPro" id="IPR000719">
    <property type="entry name" value="Prot_kinase_dom"/>
</dbReference>
<evidence type="ECO:0000313" key="9">
    <source>
        <dbReference type="Proteomes" id="UP000240830"/>
    </source>
</evidence>